<dbReference type="Proteomes" id="UP000708208">
    <property type="component" value="Unassembled WGS sequence"/>
</dbReference>
<name>A0A8J2JG60_9HEXA</name>
<evidence type="ECO:0000313" key="1">
    <source>
        <dbReference type="EMBL" id="CAG7719608.1"/>
    </source>
</evidence>
<accession>A0A8J2JG60</accession>
<evidence type="ECO:0000313" key="2">
    <source>
        <dbReference type="Proteomes" id="UP000708208"/>
    </source>
</evidence>
<dbReference type="AlphaFoldDB" id="A0A8J2JG60"/>
<reference evidence="1" key="1">
    <citation type="submission" date="2021-06" db="EMBL/GenBank/DDBJ databases">
        <authorList>
            <person name="Hodson N. C."/>
            <person name="Mongue J. A."/>
            <person name="Jaron S. K."/>
        </authorList>
    </citation>
    <scope>NUCLEOTIDE SEQUENCE</scope>
</reference>
<keyword evidence="2" id="KW-1185">Reference proteome</keyword>
<organism evidence="1 2">
    <name type="scientific">Allacma fusca</name>
    <dbReference type="NCBI Taxonomy" id="39272"/>
    <lineage>
        <taxon>Eukaryota</taxon>
        <taxon>Metazoa</taxon>
        <taxon>Ecdysozoa</taxon>
        <taxon>Arthropoda</taxon>
        <taxon>Hexapoda</taxon>
        <taxon>Collembola</taxon>
        <taxon>Symphypleona</taxon>
        <taxon>Sminthuridae</taxon>
        <taxon>Allacma</taxon>
    </lineage>
</organism>
<comment type="caution">
    <text evidence="1">The sequence shown here is derived from an EMBL/GenBank/DDBJ whole genome shotgun (WGS) entry which is preliminary data.</text>
</comment>
<sequence length="68" mass="8145">MVRWIWSRPDHLNQILLMQTCNTLEWLLQPIASENPYSLTKELFFRGYSSVQLQRIHSSISVYFDTEI</sequence>
<protein>
    <submittedName>
        <fullName evidence="1">Uncharacterized protein</fullName>
    </submittedName>
</protein>
<gene>
    <name evidence="1" type="ORF">AFUS01_LOCUS8924</name>
</gene>
<dbReference type="EMBL" id="CAJVCH010062837">
    <property type="protein sequence ID" value="CAG7719608.1"/>
    <property type="molecule type" value="Genomic_DNA"/>
</dbReference>
<proteinExistence type="predicted"/>